<protein>
    <recommendedName>
        <fullName evidence="3">Raqprd family integrative conjugative element protein</fullName>
    </recommendedName>
</protein>
<feature type="signal peptide" evidence="1">
    <location>
        <begin position="1"/>
        <end position="28"/>
    </location>
</feature>
<dbReference type="AlphaFoldDB" id="A5W4K8"/>
<dbReference type="Pfam" id="PF09686">
    <property type="entry name" value="Plasmid_RAQPRD"/>
    <property type="match status" value="1"/>
</dbReference>
<organism evidence="2">
    <name type="scientific">Pseudomonas putida (strain ATCC 700007 / DSM 6899 / JCM 31910 / BCRC 17059 / LMG 24140 / F1)</name>
    <dbReference type="NCBI Taxonomy" id="351746"/>
    <lineage>
        <taxon>Bacteria</taxon>
        <taxon>Pseudomonadati</taxon>
        <taxon>Pseudomonadota</taxon>
        <taxon>Gammaproteobacteria</taxon>
        <taxon>Pseudomonadales</taxon>
        <taxon>Pseudomonadaceae</taxon>
        <taxon>Pseudomonas</taxon>
    </lineage>
</organism>
<dbReference type="InterPro" id="IPR019110">
    <property type="entry name" value="Uncharacterised_RAQPRD"/>
</dbReference>
<accession>A5W4K8</accession>
<proteinExistence type="predicted"/>
<gene>
    <name evidence="2" type="ordered locus">Pput_2940</name>
</gene>
<dbReference type="KEGG" id="ppf:Pput_2940"/>
<dbReference type="PROSITE" id="PS51257">
    <property type="entry name" value="PROKAR_LIPOPROTEIN"/>
    <property type="match status" value="1"/>
</dbReference>
<dbReference type="EMBL" id="CP000712">
    <property type="protein sequence ID" value="ABQ79068.1"/>
    <property type="molecule type" value="Genomic_DNA"/>
</dbReference>
<dbReference type="eggNOG" id="ENOG5032S1F">
    <property type="taxonomic scope" value="Bacteria"/>
</dbReference>
<feature type="chain" id="PRO_5002687610" description="Raqprd family integrative conjugative element protein" evidence="1">
    <location>
        <begin position="29"/>
        <end position="119"/>
    </location>
</feature>
<evidence type="ECO:0008006" key="3">
    <source>
        <dbReference type="Google" id="ProtNLM"/>
    </source>
</evidence>
<sequence precursor="true">MPDTRLDFTMNASFALLLSCVVSLGAVAQDAPERSDLGLVQRQLKAIELLADRASSGSVDSAGARFRFDYSRFAADLKLMRQGIQQYLSPSRAQPADLVELTGNYRAEAPHSSPNDEHD</sequence>
<reference evidence="2" key="1">
    <citation type="submission" date="2007-05" db="EMBL/GenBank/DDBJ databases">
        <title>Complete sequence of Pseudomonas putida F1.</title>
        <authorList>
            <consortium name="US DOE Joint Genome Institute"/>
            <person name="Copeland A."/>
            <person name="Lucas S."/>
            <person name="Lapidus A."/>
            <person name="Barry K."/>
            <person name="Detter J.C."/>
            <person name="Glavina del Rio T."/>
            <person name="Hammon N."/>
            <person name="Israni S."/>
            <person name="Dalin E."/>
            <person name="Tice H."/>
            <person name="Pitluck S."/>
            <person name="Chain P."/>
            <person name="Malfatti S."/>
            <person name="Shin M."/>
            <person name="Vergez L."/>
            <person name="Schmutz J."/>
            <person name="Larimer F."/>
            <person name="Land M."/>
            <person name="Hauser L."/>
            <person name="Kyrpides N."/>
            <person name="Lykidis A."/>
            <person name="Parales R."/>
            <person name="Richardson P."/>
        </authorList>
    </citation>
    <scope>NUCLEOTIDE SEQUENCE [LARGE SCALE GENOMIC DNA]</scope>
    <source>
        <strain evidence="2">F1</strain>
    </source>
</reference>
<dbReference type="NCBIfam" id="TIGR01690">
    <property type="entry name" value="ICE_RAQPRD"/>
    <property type="match status" value="1"/>
</dbReference>
<name>A5W4K8_PSEP1</name>
<dbReference type="HOGENOM" id="CLU_155310_0_0_6"/>
<evidence type="ECO:0000256" key="1">
    <source>
        <dbReference type="SAM" id="SignalP"/>
    </source>
</evidence>
<evidence type="ECO:0000313" key="2">
    <source>
        <dbReference type="EMBL" id="ABQ79068.1"/>
    </source>
</evidence>
<keyword evidence="1" id="KW-0732">Signal</keyword>